<dbReference type="InterPro" id="IPR030678">
    <property type="entry name" value="Peptide/Ni-bd"/>
</dbReference>
<evidence type="ECO:0000256" key="1">
    <source>
        <dbReference type="ARBA" id="ARBA00004196"/>
    </source>
</evidence>
<evidence type="ECO:0000256" key="6">
    <source>
        <dbReference type="SAM" id="SignalP"/>
    </source>
</evidence>
<gene>
    <name evidence="8" type="ORF">ACFSCX_02810</name>
</gene>
<keyword evidence="3" id="KW-0813">Transport</keyword>
<evidence type="ECO:0000256" key="2">
    <source>
        <dbReference type="ARBA" id="ARBA00005695"/>
    </source>
</evidence>
<reference evidence="9" key="1">
    <citation type="journal article" date="2019" name="Int. J. Syst. Evol. Microbiol.">
        <title>The Global Catalogue of Microorganisms (GCM) 10K type strain sequencing project: providing services to taxonomists for standard genome sequencing and annotation.</title>
        <authorList>
            <consortium name="The Broad Institute Genomics Platform"/>
            <consortium name="The Broad Institute Genome Sequencing Center for Infectious Disease"/>
            <person name="Wu L."/>
            <person name="Ma J."/>
        </authorList>
    </citation>
    <scope>NUCLEOTIDE SEQUENCE [LARGE SCALE GENOMIC DNA]</scope>
    <source>
        <strain evidence="9">CCUG 49339</strain>
    </source>
</reference>
<dbReference type="InterPro" id="IPR039424">
    <property type="entry name" value="SBP_5"/>
</dbReference>
<sequence length="565" mass="63551">MKTRKLSLLMTLMLLMSMFIAACSGGNQDTSQSNENEGENEESQTEAQQEKSVPQVLNIIEGSEIPTMDSAMGTDAVSFQVMNEVFEGLYRLGPDNQPVEGVAINHDVSEDGLVYTFHLRDNAVWSNGTPVTAHDFVFSWQRAIDPNTTSEYGPYMMSGVIKNADKISAGEMQPSDLGVEAVDDTTLRVTLERPVPYFNTLMTFPTFLPQNEEFLTSQGDQYSLEVENLIYNGPFTLTEWKHEDGWVLKKNFSYWDAATVKLETINVKVVKDPATAVSLYETNQIDRVGLTAEFVDKYKTSPEFKSFGEPSLAYLKMNQKGHPALANVNIRRAISKAIDKQSLADVILNNGSIPAYWSIPKDFVTHPETGEDFRAKNGNFNEYNVEEAKALWAQGLSEIGTDSVTIELLGGDTETSIKIQEYIKNQLETNLAGLTVDLKNVPFEFRLDLDTNEDYQMQFAGWSPDYLDAMTFADMWVTDGGHNHMNYSNPRFDELINNAKTTLASDPVARFEAMQESERILLEEDAALAPLYQRGTSQLWRPYVKNVHIHSFGPDYSYKWASIEK</sequence>
<name>A0ABW4LJU5_9BACI</name>
<dbReference type="Gene3D" id="3.40.190.10">
    <property type="entry name" value="Periplasmic binding protein-like II"/>
    <property type="match status" value="1"/>
</dbReference>
<organism evidence="8 9">
    <name type="scientific">Bacillus salitolerans</name>
    <dbReference type="NCBI Taxonomy" id="1437434"/>
    <lineage>
        <taxon>Bacteria</taxon>
        <taxon>Bacillati</taxon>
        <taxon>Bacillota</taxon>
        <taxon>Bacilli</taxon>
        <taxon>Bacillales</taxon>
        <taxon>Bacillaceae</taxon>
        <taxon>Bacillus</taxon>
    </lineage>
</organism>
<dbReference type="RefSeq" id="WP_377926585.1">
    <property type="nucleotide sequence ID" value="NZ_JBHUEM010000003.1"/>
</dbReference>
<accession>A0ABW4LJU5</accession>
<dbReference type="Proteomes" id="UP001597214">
    <property type="component" value="Unassembled WGS sequence"/>
</dbReference>
<feature type="chain" id="PRO_5045261442" evidence="6">
    <location>
        <begin position="22"/>
        <end position="565"/>
    </location>
</feature>
<evidence type="ECO:0000259" key="7">
    <source>
        <dbReference type="Pfam" id="PF00496"/>
    </source>
</evidence>
<evidence type="ECO:0000256" key="5">
    <source>
        <dbReference type="SAM" id="MobiDB-lite"/>
    </source>
</evidence>
<feature type="region of interest" description="Disordered" evidence="5">
    <location>
        <begin position="26"/>
        <end position="53"/>
    </location>
</feature>
<evidence type="ECO:0000313" key="9">
    <source>
        <dbReference type="Proteomes" id="UP001597214"/>
    </source>
</evidence>
<dbReference type="InterPro" id="IPR000914">
    <property type="entry name" value="SBP_5_dom"/>
</dbReference>
<dbReference type="PANTHER" id="PTHR30290">
    <property type="entry name" value="PERIPLASMIC BINDING COMPONENT OF ABC TRANSPORTER"/>
    <property type="match status" value="1"/>
</dbReference>
<keyword evidence="4 6" id="KW-0732">Signal</keyword>
<comment type="subcellular location">
    <subcellularLocation>
        <location evidence="1">Cell envelope</location>
    </subcellularLocation>
</comment>
<comment type="caution">
    <text evidence="8">The sequence shown here is derived from an EMBL/GenBank/DDBJ whole genome shotgun (WGS) entry which is preliminary data.</text>
</comment>
<feature type="domain" description="Solute-binding protein family 5" evidence="7">
    <location>
        <begin position="98"/>
        <end position="481"/>
    </location>
</feature>
<protein>
    <submittedName>
        <fullName evidence="8">Peptide ABC transporter substrate-binding protein</fullName>
    </submittedName>
</protein>
<dbReference type="Gene3D" id="3.90.76.10">
    <property type="entry name" value="Dipeptide-binding Protein, Domain 1"/>
    <property type="match status" value="1"/>
</dbReference>
<dbReference type="PIRSF" id="PIRSF002741">
    <property type="entry name" value="MppA"/>
    <property type="match status" value="1"/>
</dbReference>
<dbReference type="PROSITE" id="PS51257">
    <property type="entry name" value="PROKAR_LIPOPROTEIN"/>
    <property type="match status" value="1"/>
</dbReference>
<dbReference type="PANTHER" id="PTHR30290:SF10">
    <property type="entry name" value="PERIPLASMIC OLIGOPEPTIDE-BINDING PROTEIN-RELATED"/>
    <property type="match status" value="1"/>
</dbReference>
<comment type="similarity">
    <text evidence="2">Belongs to the bacterial solute-binding protein 5 family.</text>
</comment>
<evidence type="ECO:0000256" key="4">
    <source>
        <dbReference type="ARBA" id="ARBA00022729"/>
    </source>
</evidence>
<dbReference type="SUPFAM" id="SSF53850">
    <property type="entry name" value="Periplasmic binding protein-like II"/>
    <property type="match status" value="1"/>
</dbReference>
<evidence type="ECO:0000313" key="8">
    <source>
        <dbReference type="EMBL" id="MFD1735485.1"/>
    </source>
</evidence>
<keyword evidence="9" id="KW-1185">Reference proteome</keyword>
<proteinExistence type="inferred from homology"/>
<dbReference type="Pfam" id="PF00496">
    <property type="entry name" value="SBP_bac_5"/>
    <property type="match status" value="1"/>
</dbReference>
<feature type="signal peptide" evidence="6">
    <location>
        <begin position="1"/>
        <end position="21"/>
    </location>
</feature>
<dbReference type="EMBL" id="JBHUEM010000003">
    <property type="protein sequence ID" value="MFD1735485.1"/>
    <property type="molecule type" value="Genomic_DNA"/>
</dbReference>
<dbReference type="Gene3D" id="3.10.105.10">
    <property type="entry name" value="Dipeptide-binding Protein, Domain 3"/>
    <property type="match status" value="1"/>
</dbReference>
<dbReference type="CDD" id="cd08504">
    <property type="entry name" value="PBP2_OppA"/>
    <property type="match status" value="1"/>
</dbReference>
<evidence type="ECO:0000256" key="3">
    <source>
        <dbReference type="ARBA" id="ARBA00022448"/>
    </source>
</evidence>